<dbReference type="Proteomes" id="UP000283841">
    <property type="component" value="Unassembled WGS sequence"/>
</dbReference>
<dbReference type="VEuPathDB" id="FungiDB:C8Q69DRAFT_486498"/>
<dbReference type="AlphaFoldDB" id="A0A443HUD2"/>
<dbReference type="RefSeq" id="XP_028485073.1">
    <property type="nucleotide sequence ID" value="XM_028631910.1"/>
</dbReference>
<evidence type="ECO:0000313" key="1">
    <source>
        <dbReference type="EMBL" id="RWQ95428.1"/>
    </source>
</evidence>
<dbReference type="GeneID" id="39601187"/>
<accession>A0A443HUD2</accession>
<protein>
    <submittedName>
        <fullName evidence="1">Uncharacterized protein</fullName>
    </submittedName>
</protein>
<sequence length="188" mass="21834">MVEKFNELLTPEEASQICNQFHSARWKHGRQVMWSGVPRSLVQTWADKHRMQTLTTAMGPLMVHSDPHCLWSRKSSKRWSKYMKGASAMYAYHIAQNKEPVTVLSPPPPEQYNPYGGSNYQTLEEPILKGKLGPKVAQIEMVHPTVPGAEEFHYRIWPNDETFSWYENFGHPHPATHWRRVVARQALR</sequence>
<comment type="caution">
    <text evidence="1">The sequence shown here is derived from an EMBL/GenBank/DDBJ whole genome shotgun (WGS) entry which is preliminary data.</text>
</comment>
<gene>
    <name evidence="1" type="ORF">C8Q69DRAFT_486498</name>
</gene>
<evidence type="ECO:0000313" key="2">
    <source>
        <dbReference type="Proteomes" id="UP000283841"/>
    </source>
</evidence>
<keyword evidence="2" id="KW-1185">Reference proteome</keyword>
<organism evidence="1 2">
    <name type="scientific">Byssochlamys spectabilis</name>
    <name type="common">Paecilomyces variotii</name>
    <dbReference type="NCBI Taxonomy" id="264951"/>
    <lineage>
        <taxon>Eukaryota</taxon>
        <taxon>Fungi</taxon>
        <taxon>Dikarya</taxon>
        <taxon>Ascomycota</taxon>
        <taxon>Pezizomycotina</taxon>
        <taxon>Eurotiomycetes</taxon>
        <taxon>Eurotiomycetidae</taxon>
        <taxon>Eurotiales</taxon>
        <taxon>Thermoascaceae</taxon>
        <taxon>Paecilomyces</taxon>
    </lineage>
</organism>
<dbReference type="STRING" id="264951.A0A443HUD2"/>
<dbReference type="EMBL" id="RCNU01000005">
    <property type="protein sequence ID" value="RWQ95428.1"/>
    <property type="molecule type" value="Genomic_DNA"/>
</dbReference>
<proteinExistence type="predicted"/>
<name>A0A443HUD2_BYSSP</name>
<reference evidence="1 2" key="1">
    <citation type="journal article" date="2018" name="Front. Microbiol.">
        <title>Genomic and genetic insights into a cosmopolitan fungus, Paecilomyces variotii (Eurotiales).</title>
        <authorList>
            <person name="Urquhart A.S."/>
            <person name="Mondo S.J."/>
            <person name="Makela M.R."/>
            <person name="Hane J.K."/>
            <person name="Wiebenga A."/>
            <person name="He G."/>
            <person name="Mihaltcheva S."/>
            <person name="Pangilinan J."/>
            <person name="Lipzen A."/>
            <person name="Barry K."/>
            <person name="de Vries R.P."/>
            <person name="Grigoriev I.V."/>
            <person name="Idnurm A."/>
        </authorList>
    </citation>
    <scope>NUCLEOTIDE SEQUENCE [LARGE SCALE GENOMIC DNA]</scope>
    <source>
        <strain evidence="1 2">CBS 101075</strain>
    </source>
</reference>